<organism evidence="2 3">
    <name type="scientific">Micromonospora thermarum</name>
    <dbReference type="NCBI Taxonomy" id="2720024"/>
    <lineage>
        <taxon>Bacteria</taxon>
        <taxon>Bacillati</taxon>
        <taxon>Actinomycetota</taxon>
        <taxon>Actinomycetes</taxon>
        <taxon>Micromonosporales</taxon>
        <taxon>Micromonosporaceae</taxon>
        <taxon>Micromonospora</taxon>
    </lineage>
</organism>
<dbReference type="EMBL" id="JAATEO010000012">
    <property type="protein sequence ID" value="NJP32874.1"/>
    <property type="molecule type" value="Genomic_DNA"/>
</dbReference>
<reference evidence="2 3" key="1">
    <citation type="submission" date="2020-03" db="EMBL/GenBank/DDBJ databases">
        <title>WGS of actinomycetes isolated from Thailand.</title>
        <authorList>
            <person name="Thawai C."/>
        </authorList>
    </citation>
    <scope>NUCLEOTIDE SEQUENCE [LARGE SCALE GENOMIC DNA]</scope>
    <source>
        <strain evidence="2 3">HSS6-12</strain>
    </source>
</reference>
<feature type="region of interest" description="Disordered" evidence="1">
    <location>
        <begin position="67"/>
        <end position="142"/>
    </location>
</feature>
<dbReference type="Pfam" id="PF00106">
    <property type="entry name" value="adh_short"/>
    <property type="match status" value="1"/>
</dbReference>
<dbReference type="Gene3D" id="3.40.50.720">
    <property type="entry name" value="NAD(P)-binding Rossmann-like Domain"/>
    <property type="match status" value="1"/>
</dbReference>
<dbReference type="InterPro" id="IPR002347">
    <property type="entry name" value="SDR_fam"/>
</dbReference>
<keyword evidence="3" id="KW-1185">Reference proteome</keyword>
<name>A0ABX0Z6I9_9ACTN</name>
<comment type="caution">
    <text evidence="2">The sequence shown here is derived from an EMBL/GenBank/DDBJ whole genome shotgun (WGS) entry which is preliminary data.</text>
</comment>
<sequence length="142" mass="14965">MTGANRGIGFAVATGLVRRNCRVVLITRNRARGDQTVAALRAARAARVARRSGAYRGRVRAVVRGEPLGTVPAQPPVGEAAGGGWTKRPRPLPGSLRCRPMGHPPGPTTRTGARRRFARSSSVPADGKDKGKEISLLATPNV</sequence>
<gene>
    <name evidence="2" type="ORF">HCJ94_12965</name>
</gene>
<evidence type="ECO:0000256" key="1">
    <source>
        <dbReference type="SAM" id="MobiDB-lite"/>
    </source>
</evidence>
<proteinExistence type="predicted"/>
<evidence type="ECO:0000313" key="2">
    <source>
        <dbReference type="EMBL" id="NJP32874.1"/>
    </source>
</evidence>
<dbReference type="Proteomes" id="UP000783871">
    <property type="component" value="Unassembled WGS sequence"/>
</dbReference>
<dbReference type="InterPro" id="IPR036291">
    <property type="entry name" value="NAD(P)-bd_dom_sf"/>
</dbReference>
<dbReference type="RefSeq" id="WP_168001257.1">
    <property type="nucleotide sequence ID" value="NZ_JAATEO010000012.1"/>
</dbReference>
<protein>
    <submittedName>
        <fullName evidence="2">SDR family NAD(P)-dependent oxidoreductase</fullName>
    </submittedName>
</protein>
<evidence type="ECO:0000313" key="3">
    <source>
        <dbReference type="Proteomes" id="UP000783871"/>
    </source>
</evidence>
<dbReference type="SUPFAM" id="SSF51735">
    <property type="entry name" value="NAD(P)-binding Rossmann-fold domains"/>
    <property type="match status" value="1"/>
</dbReference>
<accession>A0ABX0Z6I9</accession>